<protein>
    <submittedName>
        <fullName evidence="2">Chromosome partitioning protein ParB</fullName>
    </submittedName>
</protein>
<gene>
    <name evidence="2" type="ORF">NCTC10252_01046</name>
</gene>
<dbReference type="NCBIfam" id="TIGR03764">
    <property type="entry name" value="ICE_PFGI_1_parB"/>
    <property type="match status" value="1"/>
</dbReference>
<feature type="compositionally biased region" description="Acidic residues" evidence="1">
    <location>
        <begin position="360"/>
        <end position="374"/>
    </location>
</feature>
<feature type="compositionally biased region" description="Polar residues" evidence="1">
    <location>
        <begin position="337"/>
        <end position="350"/>
    </location>
</feature>
<dbReference type="Proteomes" id="UP000254597">
    <property type="component" value="Unassembled WGS sequence"/>
</dbReference>
<dbReference type="InterPro" id="IPR022304">
    <property type="entry name" value="ICE_PFGI_1_ParB"/>
</dbReference>
<reference evidence="2 3" key="1">
    <citation type="submission" date="2018-06" db="EMBL/GenBank/DDBJ databases">
        <authorList>
            <consortium name="Pathogen Informatics"/>
            <person name="Doyle S."/>
        </authorList>
    </citation>
    <scope>NUCLEOTIDE SEQUENCE [LARGE SCALE GENOMIC DNA]</scope>
    <source>
        <strain evidence="2 3">NCTC10252</strain>
    </source>
</reference>
<feature type="region of interest" description="Disordered" evidence="1">
    <location>
        <begin position="315"/>
        <end position="397"/>
    </location>
</feature>
<organism evidence="2 3">
    <name type="scientific">Salmonella enterica</name>
    <name type="common">Salmonella choleraesuis</name>
    <dbReference type="NCBI Taxonomy" id="28901"/>
    <lineage>
        <taxon>Bacteria</taxon>
        <taxon>Pseudomonadati</taxon>
        <taxon>Pseudomonadota</taxon>
        <taxon>Gammaproteobacteria</taxon>
        <taxon>Enterobacterales</taxon>
        <taxon>Enterobacteriaceae</taxon>
        <taxon>Salmonella</taxon>
    </lineage>
</organism>
<accession>A0A379QF48</accession>
<name>A0A379QF48_SALER</name>
<dbReference type="InterPro" id="IPR036086">
    <property type="entry name" value="ParB/Sulfiredoxin_sf"/>
</dbReference>
<dbReference type="SUPFAM" id="SSF110849">
    <property type="entry name" value="ParB/Sulfiredoxin"/>
    <property type="match status" value="1"/>
</dbReference>
<evidence type="ECO:0000313" key="3">
    <source>
        <dbReference type="Proteomes" id="UP000254597"/>
    </source>
</evidence>
<evidence type="ECO:0000313" key="2">
    <source>
        <dbReference type="EMBL" id="SUF55836.1"/>
    </source>
</evidence>
<dbReference type="EMBL" id="UGWP01000004">
    <property type="protein sequence ID" value="SUF55836.1"/>
    <property type="molecule type" value="Genomic_DNA"/>
</dbReference>
<proteinExistence type="predicted"/>
<sequence length="605" mass="66553">MAKAPLLNLGDALAVGTKAPSSAPAVAIMPTSEMPMVLTLDEVAPNPDNPRTTRNPKFDEIKESIRARGLDTVPKVTKNPDIPGSPYIFSDGGNTRYAILRELYEETQDERFYRFHVLFKPWPGRLECLVGHLAENDVRGDLTFIDKALGIKKARAIHEETLGRAVTLRELSELLGQQGYPIHNSLISRMEHTVEFLYPYMPQLLNDGMGRPQIVELLSLRGNIEKVWKQYQAEAVADTELNKVFGGVCRQFDDPDLYSFEMFRDELIGSLIKALPHPSLNYERWLIELDPKVQNQRMLFGEPEAVPPHLVEADRQAWQSSSATLSGAEPDEHRQGDTSSETPLMSSLNNDAVLAPPSEPDNDDDGHDDDDSDDGVWSGATNSPRLPKTEVQNDFLGGPSVISGDVVAGESPLMPDSGNIAVMTSAFAGAQVLLAADTLSEGGHSGHDSSGLPLLPVESSLSSVAFANTGLEPVTDIWAISALQDDIEHLQDMAYRLVYELAEAMGCEGDVYEDKRAGAAGFSASEHGGEFALFLAGLSGQLSDKQFNMFMFCLNFFGTQSPGDTPVFDDVHVVKMLRLIRVIRRLRELQRDLPAEQNDGEMYEH</sequence>
<evidence type="ECO:0000256" key="1">
    <source>
        <dbReference type="SAM" id="MobiDB-lite"/>
    </source>
</evidence>
<dbReference type="AlphaFoldDB" id="A0A379QF48"/>